<name>A0A2V3J1K4_9FLOR</name>
<protein>
    <submittedName>
        <fullName evidence="1">Uncharacterized protein</fullName>
    </submittedName>
</protein>
<dbReference type="AlphaFoldDB" id="A0A2V3J1K4"/>
<proteinExistence type="predicted"/>
<keyword evidence="2" id="KW-1185">Reference proteome</keyword>
<dbReference type="Proteomes" id="UP000247409">
    <property type="component" value="Unassembled WGS sequence"/>
</dbReference>
<evidence type="ECO:0000313" key="1">
    <source>
        <dbReference type="EMBL" id="PXF47847.1"/>
    </source>
</evidence>
<comment type="caution">
    <text evidence="1">The sequence shown here is derived from an EMBL/GenBank/DDBJ whole genome shotgun (WGS) entry which is preliminary data.</text>
</comment>
<gene>
    <name evidence="1" type="ORF">BWQ96_02383</name>
</gene>
<dbReference type="EMBL" id="NBIV01000019">
    <property type="protein sequence ID" value="PXF47847.1"/>
    <property type="molecule type" value="Genomic_DNA"/>
</dbReference>
<accession>A0A2V3J1K4</accession>
<organism evidence="1 2">
    <name type="scientific">Gracilariopsis chorda</name>
    <dbReference type="NCBI Taxonomy" id="448386"/>
    <lineage>
        <taxon>Eukaryota</taxon>
        <taxon>Rhodophyta</taxon>
        <taxon>Florideophyceae</taxon>
        <taxon>Rhodymeniophycidae</taxon>
        <taxon>Gracilariales</taxon>
        <taxon>Gracilariaceae</taxon>
        <taxon>Gracilariopsis</taxon>
    </lineage>
</organism>
<evidence type="ECO:0000313" key="2">
    <source>
        <dbReference type="Proteomes" id="UP000247409"/>
    </source>
</evidence>
<reference evidence="1 2" key="1">
    <citation type="journal article" date="2018" name="Mol. Biol. Evol.">
        <title>Analysis of the draft genome of the red seaweed Gracilariopsis chorda provides insights into genome size evolution in Rhodophyta.</title>
        <authorList>
            <person name="Lee J."/>
            <person name="Yang E.C."/>
            <person name="Graf L."/>
            <person name="Yang J.H."/>
            <person name="Qiu H."/>
            <person name="Zel Zion U."/>
            <person name="Chan C.X."/>
            <person name="Stephens T.G."/>
            <person name="Weber A.P.M."/>
            <person name="Boo G.H."/>
            <person name="Boo S.M."/>
            <person name="Kim K.M."/>
            <person name="Shin Y."/>
            <person name="Jung M."/>
            <person name="Lee S.J."/>
            <person name="Yim H.S."/>
            <person name="Lee J.H."/>
            <person name="Bhattacharya D."/>
            <person name="Yoon H.S."/>
        </authorList>
    </citation>
    <scope>NUCLEOTIDE SEQUENCE [LARGE SCALE GENOMIC DNA]</scope>
    <source>
        <strain evidence="1 2">SKKU-2015</strain>
        <tissue evidence="1">Whole body</tissue>
    </source>
</reference>
<sequence length="102" mass="11532">MLRPRYSELYEYQNTSGSSRSYMKKLFRRIKASGNDIPFFLKMNMVAIITGKLKTEQESLGVVKDAETSSSEFKQFVVTIPILAVGLKSGSPFRCSIDCFAF</sequence>